<name>A0A9N9KAY5_9GLOM</name>
<protein>
    <submittedName>
        <fullName evidence="1">23655_t:CDS:1</fullName>
    </submittedName>
</protein>
<feature type="non-terminal residue" evidence="1">
    <location>
        <position position="163"/>
    </location>
</feature>
<keyword evidence="2" id="KW-1185">Reference proteome</keyword>
<sequence length="163" mass="18653">QTAFFSSTTTLFDKYLENSRMIANDKLGKRGDLSTNPFKNDILPNVDGVSFPGGYILPNISEKELLDKKFNIRNFKGISDQVQAFLIDLHKNLHFDEGTEVSETDALVNNLLVQIVGLHRYPLKVRWHPRCRLYIASEAYMTAKSEFIINNINKENFSLIVVE</sequence>
<evidence type="ECO:0000313" key="1">
    <source>
        <dbReference type="EMBL" id="CAG8816980.1"/>
    </source>
</evidence>
<accession>A0A9N9KAY5</accession>
<reference evidence="1" key="1">
    <citation type="submission" date="2021-06" db="EMBL/GenBank/DDBJ databases">
        <authorList>
            <person name="Kallberg Y."/>
            <person name="Tangrot J."/>
            <person name="Rosling A."/>
        </authorList>
    </citation>
    <scope>NUCLEOTIDE SEQUENCE</scope>
    <source>
        <strain evidence="1">MA453B</strain>
    </source>
</reference>
<comment type="caution">
    <text evidence="1">The sequence shown here is derived from an EMBL/GenBank/DDBJ whole genome shotgun (WGS) entry which is preliminary data.</text>
</comment>
<gene>
    <name evidence="1" type="ORF">DERYTH_LOCUS26366</name>
</gene>
<dbReference type="AlphaFoldDB" id="A0A9N9KAY5"/>
<feature type="non-terminal residue" evidence="1">
    <location>
        <position position="1"/>
    </location>
</feature>
<proteinExistence type="predicted"/>
<organism evidence="1 2">
    <name type="scientific">Dentiscutata erythropus</name>
    <dbReference type="NCBI Taxonomy" id="1348616"/>
    <lineage>
        <taxon>Eukaryota</taxon>
        <taxon>Fungi</taxon>
        <taxon>Fungi incertae sedis</taxon>
        <taxon>Mucoromycota</taxon>
        <taxon>Glomeromycotina</taxon>
        <taxon>Glomeromycetes</taxon>
        <taxon>Diversisporales</taxon>
        <taxon>Gigasporaceae</taxon>
        <taxon>Dentiscutata</taxon>
    </lineage>
</organism>
<dbReference type="EMBL" id="CAJVPY010054643">
    <property type="protein sequence ID" value="CAG8816980.1"/>
    <property type="molecule type" value="Genomic_DNA"/>
</dbReference>
<dbReference type="Proteomes" id="UP000789405">
    <property type="component" value="Unassembled WGS sequence"/>
</dbReference>
<evidence type="ECO:0000313" key="2">
    <source>
        <dbReference type="Proteomes" id="UP000789405"/>
    </source>
</evidence>